<dbReference type="InterPro" id="IPR003763">
    <property type="entry name" value="CDP-diacylglyc_Pase"/>
</dbReference>
<dbReference type="InterPro" id="IPR036265">
    <property type="entry name" value="HIT-like_sf"/>
</dbReference>
<evidence type="ECO:0000256" key="11">
    <source>
        <dbReference type="ARBA" id="ARBA00022801"/>
    </source>
</evidence>
<evidence type="ECO:0000256" key="7">
    <source>
        <dbReference type="ARBA" id="ARBA00019608"/>
    </source>
</evidence>
<accession>A0A193GCE2</accession>
<keyword evidence="11" id="KW-0378">Hydrolase</keyword>
<dbReference type="KEGG" id="bfz:BAU07_10615"/>
<keyword evidence="20" id="KW-0732">Signal</keyword>
<dbReference type="RefSeq" id="WP_066657159.1">
    <property type="nucleotide sequence ID" value="NZ_CBCSCL010000039.1"/>
</dbReference>
<dbReference type="GO" id="GO:0008654">
    <property type="term" value="P:phospholipid biosynthetic process"/>
    <property type="evidence" value="ECO:0007669"/>
    <property type="project" value="UniProtKB-KW"/>
</dbReference>
<dbReference type="Pfam" id="PF02611">
    <property type="entry name" value="CDH"/>
    <property type="match status" value="1"/>
</dbReference>
<dbReference type="EC" id="3.6.1.26" evidence="6"/>
<keyword evidence="8" id="KW-1003">Cell membrane</keyword>
<dbReference type="GO" id="GO:0005886">
    <property type="term" value="C:plasma membrane"/>
    <property type="evidence" value="ECO:0007669"/>
    <property type="project" value="UniProtKB-SubCell"/>
</dbReference>
<sequence>MMRIRNGLVALALSMTATAWTAAYADTDPNPWPGPAWKVDAKRGVLWKVVQACLQASNDPRQPGNGGNSGSGGGAAASNPCAKVDVPNGYVILKDNNPSSPYEFLLLPTASVTGIEDSRLWVLDGPSYWQYAYENRHYVTDLLKPPKTARIGFAANSIYGRSQDQLHIHIGCVQPQVITVLSRHMDELSATQWTWLPRMLNRKYQYRALLVDQKSLSVTDPFRALAGDVAPDGSMLRHTLFMTAVTLPKGQPGFVLLDTEADDDVRHGRGKEGSNWGSAAELLDLACTADRSAEAPVSK</sequence>
<evidence type="ECO:0000256" key="19">
    <source>
        <dbReference type="SAM" id="MobiDB-lite"/>
    </source>
</evidence>
<proteinExistence type="inferred from homology"/>
<evidence type="ECO:0000256" key="15">
    <source>
        <dbReference type="ARBA" id="ARBA00023209"/>
    </source>
</evidence>
<evidence type="ECO:0000256" key="14">
    <source>
        <dbReference type="ARBA" id="ARBA00023136"/>
    </source>
</evidence>
<keyword evidence="9" id="KW-0444">Lipid biosynthesis</keyword>
<comment type="subcellular location">
    <subcellularLocation>
        <location evidence="2">Cell membrane</location>
        <topology evidence="2">Single-pass membrane protein</topology>
    </subcellularLocation>
</comment>
<dbReference type="GO" id="GO:0008715">
    <property type="term" value="F:CDP-diacylglycerol diphosphatase activity"/>
    <property type="evidence" value="ECO:0007669"/>
    <property type="project" value="UniProtKB-EC"/>
</dbReference>
<keyword evidence="15" id="KW-0594">Phospholipid biosynthesis</keyword>
<gene>
    <name evidence="21" type="ORF">BAU07_10615</name>
</gene>
<feature type="signal peptide" evidence="20">
    <location>
        <begin position="1"/>
        <end position="25"/>
    </location>
</feature>
<evidence type="ECO:0000256" key="6">
    <source>
        <dbReference type="ARBA" id="ARBA00012375"/>
    </source>
</evidence>
<feature type="compositionally biased region" description="Gly residues" evidence="19">
    <location>
        <begin position="64"/>
        <end position="75"/>
    </location>
</feature>
<evidence type="ECO:0000313" key="22">
    <source>
        <dbReference type="Proteomes" id="UP000091926"/>
    </source>
</evidence>
<evidence type="ECO:0000256" key="13">
    <source>
        <dbReference type="ARBA" id="ARBA00023098"/>
    </source>
</evidence>
<keyword evidence="13" id="KW-0443">Lipid metabolism</keyword>
<evidence type="ECO:0000256" key="20">
    <source>
        <dbReference type="SAM" id="SignalP"/>
    </source>
</evidence>
<feature type="chain" id="PRO_5008258802" description="CDP-diacylglycerol pyrophosphatase" evidence="20">
    <location>
        <begin position="26"/>
        <end position="299"/>
    </location>
</feature>
<evidence type="ECO:0000256" key="10">
    <source>
        <dbReference type="ARBA" id="ARBA00022692"/>
    </source>
</evidence>
<evidence type="ECO:0000256" key="3">
    <source>
        <dbReference type="ARBA" id="ARBA00004927"/>
    </source>
</evidence>
<dbReference type="Gene3D" id="3.30.428.30">
    <property type="entry name" value="HIT family - CDH-like"/>
    <property type="match status" value="1"/>
</dbReference>
<evidence type="ECO:0000256" key="2">
    <source>
        <dbReference type="ARBA" id="ARBA00004162"/>
    </source>
</evidence>
<keyword evidence="10" id="KW-0812">Transmembrane</keyword>
<evidence type="ECO:0000256" key="16">
    <source>
        <dbReference type="ARBA" id="ARBA00023264"/>
    </source>
</evidence>
<dbReference type="Proteomes" id="UP000091926">
    <property type="component" value="Chromosome"/>
</dbReference>
<dbReference type="GO" id="GO:0046342">
    <property type="term" value="P:CDP-diacylglycerol catabolic process"/>
    <property type="evidence" value="ECO:0007669"/>
    <property type="project" value="UniProtKB-UniPathway"/>
</dbReference>
<reference evidence="21 22" key="1">
    <citation type="submission" date="2016-06" db="EMBL/GenBank/DDBJ databases">
        <title>Complete genome sequences of Bordetella bronchialis and Bordetella flabilis.</title>
        <authorList>
            <person name="LiPuma J.J."/>
            <person name="Spilker T."/>
        </authorList>
    </citation>
    <scope>NUCLEOTIDE SEQUENCE [LARGE SCALE GENOMIC DNA]</scope>
    <source>
        <strain evidence="21 22">AU10664</strain>
    </source>
</reference>
<evidence type="ECO:0000256" key="4">
    <source>
        <dbReference type="ARBA" id="ARBA00005189"/>
    </source>
</evidence>
<dbReference type="SUPFAM" id="SSF54197">
    <property type="entry name" value="HIT-like"/>
    <property type="match status" value="1"/>
</dbReference>
<evidence type="ECO:0000256" key="8">
    <source>
        <dbReference type="ARBA" id="ARBA00022475"/>
    </source>
</evidence>
<evidence type="ECO:0000313" key="21">
    <source>
        <dbReference type="EMBL" id="ANN77495.1"/>
    </source>
</evidence>
<evidence type="ECO:0000256" key="18">
    <source>
        <dbReference type="ARBA" id="ARBA00032892"/>
    </source>
</evidence>
<evidence type="ECO:0000256" key="17">
    <source>
        <dbReference type="ARBA" id="ARBA00032888"/>
    </source>
</evidence>
<evidence type="ECO:0000256" key="9">
    <source>
        <dbReference type="ARBA" id="ARBA00022516"/>
    </source>
</evidence>
<evidence type="ECO:0000256" key="12">
    <source>
        <dbReference type="ARBA" id="ARBA00022989"/>
    </source>
</evidence>
<keyword evidence="14" id="KW-0472">Membrane</keyword>
<dbReference type="EMBL" id="CP016172">
    <property type="protein sequence ID" value="ANN77495.1"/>
    <property type="molecule type" value="Genomic_DNA"/>
</dbReference>
<organism evidence="21 22">
    <name type="scientific">Bordetella flabilis</name>
    <dbReference type="NCBI Taxonomy" id="463014"/>
    <lineage>
        <taxon>Bacteria</taxon>
        <taxon>Pseudomonadati</taxon>
        <taxon>Pseudomonadota</taxon>
        <taxon>Betaproteobacteria</taxon>
        <taxon>Burkholderiales</taxon>
        <taxon>Alcaligenaceae</taxon>
        <taxon>Bordetella</taxon>
    </lineage>
</organism>
<comment type="pathway">
    <text evidence="3">Phospholipid metabolism; CDP-diacylglycerol degradation; phosphatidate from CDP-diacylglycerol: step 1/1.</text>
</comment>
<comment type="similarity">
    <text evidence="5">Belongs to the Cdh family.</text>
</comment>
<feature type="region of interest" description="Disordered" evidence="19">
    <location>
        <begin position="57"/>
        <end position="78"/>
    </location>
</feature>
<keyword evidence="16" id="KW-1208">Phospholipid metabolism</keyword>
<comment type="pathway">
    <text evidence="4">Lipid metabolism.</text>
</comment>
<dbReference type="UniPathway" id="UPA00609">
    <property type="reaction ID" value="UER00664"/>
</dbReference>
<dbReference type="AlphaFoldDB" id="A0A193GCE2"/>
<protein>
    <recommendedName>
        <fullName evidence="7">CDP-diacylglycerol pyrophosphatase</fullName>
        <ecNumber evidence="6">3.6.1.26</ecNumber>
    </recommendedName>
    <alternativeName>
        <fullName evidence="17">CDP-diacylglycerol phosphatidylhydrolase</fullName>
    </alternativeName>
    <alternativeName>
        <fullName evidence="18">CDP-diglyceride hydrolase</fullName>
    </alternativeName>
</protein>
<dbReference type="STRING" id="463014.BAU07_10615"/>
<comment type="catalytic activity">
    <reaction evidence="1">
        <text>a CDP-1,2-diacyl-sn-glycerol + H2O = a 1,2-diacyl-sn-glycero-3-phosphate + CMP + 2 H(+)</text>
        <dbReference type="Rhea" id="RHEA:15221"/>
        <dbReference type="ChEBI" id="CHEBI:15377"/>
        <dbReference type="ChEBI" id="CHEBI:15378"/>
        <dbReference type="ChEBI" id="CHEBI:58332"/>
        <dbReference type="ChEBI" id="CHEBI:58608"/>
        <dbReference type="ChEBI" id="CHEBI:60377"/>
        <dbReference type="EC" id="3.6.1.26"/>
    </reaction>
</comment>
<evidence type="ECO:0000256" key="1">
    <source>
        <dbReference type="ARBA" id="ARBA00001007"/>
    </source>
</evidence>
<name>A0A193GCE2_9BORD</name>
<dbReference type="OrthoDB" id="481399at2"/>
<evidence type="ECO:0000256" key="5">
    <source>
        <dbReference type="ARBA" id="ARBA00006435"/>
    </source>
</evidence>
<keyword evidence="12" id="KW-1133">Transmembrane helix</keyword>
<keyword evidence="22" id="KW-1185">Reference proteome</keyword>